<feature type="transmembrane region" description="Helical" evidence="7">
    <location>
        <begin position="700"/>
        <end position="726"/>
    </location>
</feature>
<dbReference type="InterPro" id="IPR004869">
    <property type="entry name" value="MMPL_dom"/>
</dbReference>
<dbReference type="Proteomes" id="UP000295217">
    <property type="component" value="Unassembled WGS sequence"/>
</dbReference>
<dbReference type="InterPro" id="IPR050545">
    <property type="entry name" value="Mycobact_MmpL"/>
</dbReference>
<feature type="domain" description="SSD" evidence="8">
    <location>
        <begin position="226"/>
        <end position="355"/>
    </location>
</feature>
<feature type="transmembrane region" description="Helical" evidence="7">
    <location>
        <begin position="334"/>
        <end position="360"/>
    </location>
</feature>
<dbReference type="RefSeq" id="WP_132102535.1">
    <property type="nucleotide sequence ID" value="NZ_SMLB01000007.1"/>
</dbReference>
<keyword evidence="3 7" id="KW-0812">Transmembrane</keyword>
<keyword evidence="5 7" id="KW-0472">Membrane</keyword>
<feature type="transmembrane region" description="Helical" evidence="7">
    <location>
        <begin position="558"/>
        <end position="577"/>
    </location>
</feature>
<sequence>MTTTLPLDRPPAPTPPLPPPPRRGLVVRIARWSATHKWLAIVLWLAFVAAAIVGGGAVGTKEVEDGEEGIGASAGADKALIQADFNDPFTEFVLVRAADGGAVDTGSDAVTTLTANLAAAPGVAGVSEPQVSEDGTAALYEVTLDVPEGTDAEEEDAASAAAAEIAQVVEATGGTATGLVVGQVGDASLGEALDQVYEDDLQRAEYLSLPVSLLIMLVVFGALIAAAVPVLLALSSVVAAMGLSAFASYVVPSTDILASVVLLVGMAVGVDYSLFYVRREREEREKGRGTMDAVAVAAATSGRAVVVSGIAVIIAMAGMFFAGEATFQSLAMGTILVVAVAVIGSVTALPALLSIFGRWIDRPRVPLLWRLRRRDGSEPRVWRAVLGPVLRHPKTALVAGLLALLALAAPALGMKLSQPGISDLSKDVPEVQTYDAITAAFPSEGAAHDIAVWTPDGSPLDTDAVDDAVATLSTQLSDDPEFAAGDGLVAEYSADGSVARVDVPVPYEHDDERAEDSLQLLRDDLVPAAFGGIDGVETGVTGMTAGNVDFRGLLADRMPIVIGFVLLMTIVVLVMAFRSLAVALTAAGLNLLSVAASYGLLTLVFQNSWAEGLLGFESTGAILTWLPLFLFVILFGLSMDYHVFVVSRIREGAKAGMTTREAVRTGIIRSAGVVTSAAVVMVAVFSIFATLGAIDFKQMGVGLAAAILIDATIVRAVLLPSIMVLLGERNWWLPKPLRRLPQLEH</sequence>
<feature type="transmembrane region" description="Helical" evidence="7">
    <location>
        <begin position="584"/>
        <end position="605"/>
    </location>
</feature>
<feature type="transmembrane region" description="Helical" evidence="7">
    <location>
        <begin position="625"/>
        <end position="646"/>
    </location>
</feature>
<dbReference type="PANTHER" id="PTHR33406:SF13">
    <property type="entry name" value="MEMBRANE PROTEIN YDFJ"/>
    <property type="match status" value="1"/>
</dbReference>
<dbReference type="GO" id="GO:0005886">
    <property type="term" value="C:plasma membrane"/>
    <property type="evidence" value="ECO:0007669"/>
    <property type="project" value="UniProtKB-SubCell"/>
</dbReference>
<dbReference type="PANTHER" id="PTHR33406">
    <property type="entry name" value="MEMBRANE PROTEIN MJ1562-RELATED"/>
    <property type="match status" value="1"/>
</dbReference>
<evidence type="ECO:0000256" key="2">
    <source>
        <dbReference type="ARBA" id="ARBA00022475"/>
    </source>
</evidence>
<evidence type="ECO:0000313" key="9">
    <source>
        <dbReference type="EMBL" id="TDD70983.1"/>
    </source>
</evidence>
<reference evidence="9 10" key="1">
    <citation type="submission" date="2019-02" db="EMBL/GenBank/DDBJ databases">
        <title>Draft genome sequences of novel Actinobacteria.</title>
        <authorList>
            <person name="Sahin N."/>
            <person name="Ay H."/>
            <person name="Saygin H."/>
        </authorList>
    </citation>
    <scope>NUCLEOTIDE SEQUENCE [LARGE SCALE GENOMIC DNA]</scope>
    <source>
        <strain evidence="9 10">8K307</strain>
    </source>
</reference>
<feature type="region of interest" description="Disordered" evidence="6">
    <location>
        <begin position="1"/>
        <end position="22"/>
    </location>
</feature>
<keyword evidence="2" id="KW-1003">Cell membrane</keyword>
<evidence type="ECO:0000256" key="5">
    <source>
        <dbReference type="ARBA" id="ARBA00023136"/>
    </source>
</evidence>
<protein>
    <submittedName>
        <fullName evidence="9">MMPL family transporter</fullName>
    </submittedName>
</protein>
<feature type="compositionally biased region" description="Pro residues" evidence="6">
    <location>
        <begin position="8"/>
        <end position="22"/>
    </location>
</feature>
<name>A0A4R5AEM2_9ACTN</name>
<feature type="transmembrane region" description="Helical" evidence="7">
    <location>
        <begin position="38"/>
        <end position="58"/>
    </location>
</feature>
<organism evidence="9 10">
    <name type="scientific">Jiangella aurantiaca</name>
    <dbReference type="NCBI Taxonomy" id="2530373"/>
    <lineage>
        <taxon>Bacteria</taxon>
        <taxon>Bacillati</taxon>
        <taxon>Actinomycetota</taxon>
        <taxon>Actinomycetes</taxon>
        <taxon>Jiangellales</taxon>
        <taxon>Jiangellaceae</taxon>
        <taxon>Jiangella</taxon>
    </lineage>
</organism>
<evidence type="ECO:0000256" key="7">
    <source>
        <dbReference type="SAM" id="Phobius"/>
    </source>
</evidence>
<comment type="subcellular location">
    <subcellularLocation>
        <location evidence="1">Cell membrane</location>
        <topology evidence="1">Multi-pass membrane protein</topology>
    </subcellularLocation>
</comment>
<dbReference type="SUPFAM" id="SSF82866">
    <property type="entry name" value="Multidrug efflux transporter AcrB transmembrane domain"/>
    <property type="match status" value="2"/>
</dbReference>
<feature type="transmembrane region" description="Helical" evidence="7">
    <location>
        <begin position="289"/>
        <end position="322"/>
    </location>
</feature>
<dbReference type="Pfam" id="PF03176">
    <property type="entry name" value="MMPL"/>
    <property type="match status" value="2"/>
</dbReference>
<dbReference type="EMBL" id="SMLB01000007">
    <property type="protein sequence ID" value="TDD70983.1"/>
    <property type="molecule type" value="Genomic_DNA"/>
</dbReference>
<dbReference type="OrthoDB" id="7051771at2"/>
<evidence type="ECO:0000256" key="3">
    <source>
        <dbReference type="ARBA" id="ARBA00022692"/>
    </source>
</evidence>
<feature type="transmembrane region" description="Helical" evidence="7">
    <location>
        <begin position="667"/>
        <end position="694"/>
    </location>
</feature>
<evidence type="ECO:0000259" key="8">
    <source>
        <dbReference type="PROSITE" id="PS50156"/>
    </source>
</evidence>
<feature type="transmembrane region" description="Helical" evidence="7">
    <location>
        <begin position="256"/>
        <end position="277"/>
    </location>
</feature>
<keyword evidence="4 7" id="KW-1133">Transmembrane helix</keyword>
<comment type="caution">
    <text evidence="9">The sequence shown here is derived from an EMBL/GenBank/DDBJ whole genome shotgun (WGS) entry which is preliminary data.</text>
</comment>
<feature type="transmembrane region" description="Helical" evidence="7">
    <location>
        <begin position="206"/>
        <end position="224"/>
    </location>
</feature>
<accession>A0A4R5AEM2</accession>
<keyword evidence="10" id="KW-1185">Reference proteome</keyword>
<dbReference type="AlphaFoldDB" id="A0A4R5AEM2"/>
<dbReference type="Gene3D" id="1.20.1640.10">
    <property type="entry name" value="Multidrug efflux transporter AcrB transmembrane domain"/>
    <property type="match status" value="2"/>
</dbReference>
<evidence type="ECO:0000256" key="6">
    <source>
        <dbReference type="SAM" id="MobiDB-lite"/>
    </source>
</evidence>
<dbReference type="InterPro" id="IPR000731">
    <property type="entry name" value="SSD"/>
</dbReference>
<proteinExistence type="predicted"/>
<gene>
    <name evidence="9" type="ORF">E1262_07590</name>
</gene>
<evidence type="ECO:0000256" key="4">
    <source>
        <dbReference type="ARBA" id="ARBA00022989"/>
    </source>
</evidence>
<evidence type="ECO:0000313" key="10">
    <source>
        <dbReference type="Proteomes" id="UP000295217"/>
    </source>
</evidence>
<feature type="transmembrane region" description="Helical" evidence="7">
    <location>
        <begin position="231"/>
        <end position="250"/>
    </location>
</feature>
<feature type="transmembrane region" description="Helical" evidence="7">
    <location>
        <begin position="396"/>
        <end position="414"/>
    </location>
</feature>
<dbReference type="PROSITE" id="PS50156">
    <property type="entry name" value="SSD"/>
    <property type="match status" value="1"/>
</dbReference>
<evidence type="ECO:0000256" key="1">
    <source>
        <dbReference type="ARBA" id="ARBA00004651"/>
    </source>
</evidence>